<evidence type="ECO:0000313" key="2">
    <source>
        <dbReference type="EMBL" id="KAK4088934.1"/>
    </source>
</evidence>
<protein>
    <submittedName>
        <fullName evidence="2">Uncharacterized protein</fullName>
    </submittedName>
</protein>
<evidence type="ECO:0000256" key="1">
    <source>
        <dbReference type="SAM" id="MobiDB-lite"/>
    </source>
</evidence>
<dbReference type="EMBL" id="JAWRVI010000022">
    <property type="protein sequence ID" value="KAK4088934.1"/>
    <property type="molecule type" value="Genomic_DNA"/>
</dbReference>
<reference evidence="2 3" key="1">
    <citation type="journal article" date="2024" name="Microbiol. Resour. Announc.">
        <title>Genome annotations for the ascomycete fungi Trichoderma harzianum, Trichoderma aggressivum, and Purpureocillium lilacinum.</title>
        <authorList>
            <person name="Beijen E.P.W."/>
            <person name="Ohm R.A."/>
        </authorList>
    </citation>
    <scope>NUCLEOTIDE SEQUENCE [LARGE SCALE GENOMIC DNA]</scope>
    <source>
        <strain evidence="2 3">CBS 150709</strain>
    </source>
</reference>
<keyword evidence="3" id="KW-1185">Reference proteome</keyword>
<name>A0ABR0BXV9_PURLI</name>
<comment type="caution">
    <text evidence="2">The sequence shown here is derived from an EMBL/GenBank/DDBJ whole genome shotgun (WGS) entry which is preliminary data.</text>
</comment>
<feature type="compositionally biased region" description="Polar residues" evidence="1">
    <location>
        <begin position="12"/>
        <end position="22"/>
    </location>
</feature>
<feature type="region of interest" description="Disordered" evidence="1">
    <location>
        <begin position="1"/>
        <end position="22"/>
    </location>
</feature>
<accession>A0ABR0BXV9</accession>
<proteinExistence type="predicted"/>
<dbReference type="Proteomes" id="UP001287286">
    <property type="component" value="Unassembled WGS sequence"/>
</dbReference>
<evidence type="ECO:0000313" key="3">
    <source>
        <dbReference type="Proteomes" id="UP001287286"/>
    </source>
</evidence>
<sequence length="848" mass="91991">MPSLWRKPFTPHTPSANLQQESEGGYGLAARVRAKCGGGGLGSVACSIVSAEGVMRQAGSNSCRLPQLPEPQSQGRTRRTRAAIRRDGNHDMRLNPAALRRRQGSFSISFPTGSSWNARARESSTTVGRVAVLDRAPIPEPLTGQERLIEGSKEWAMPSPADSLAGKGDPSGFFPSFWKVRADVAIKNAACLPKADVIYRIFIRSMPFSRHFRGGVVSNRRVGTVSHSVFKAHIESCPRHLAMLQPTLHHEIESELRTFDVSVNKWLLTSPWCTVRSTQLSVGCDGRAIAVVSARDIHLGRSLRQTPIPVTHEASLSREYETATVMVPHKRKACDIVTQFVLAIARLVIVESTRCGVGDVRAFAICFRYQGGWAGPRGGTNGAFGTPSLQGGGEPSPRLARQWLSSRPGFRQYGGKRWSFEDCSGRKDCGMAMSRSWLSFGGTQAPVLTQRTAPKYPVSLQLLLERGSRAGALEPWGTGMKADATDFHRRCWRARRRPHDGPVSIPRGSMHRAIGFSPKSLRCGPQRGAAILRDGKKSLLAMEPARVAQRGAEASSSTQLRACICESGARHVQRGGGSGRCRPGRQGVQTRCWGRTKGGAAALPPREQLGARRAGTDTKPSWALWWLLGPLQAIGLEAGEIAPIDNISSVGSSLTFRRFNRNDERLFQPSLLAPGRGRRAGLHAVPRFRPSNGAPRQASLHWHQPLQAWLQAGGHNLLPQPPCTTWKLPASTAAAAAAPPLDPPHCKEPAPARPATNSAATAVSEDPRWHLLGDRPTMKRGDDTPSSLRPFLLCACATTPSRTVPVVRSPRLVRGLAFCSGLSCPRPRAIVSSPPHAPHQDRPPPSRL</sequence>
<gene>
    <name evidence="2" type="ORF">Purlil1_6787</name>
</gene>
<organism evidence="2 3">
    <name type="scientific">Purpureocillium lilacinum</name>
    <name type="common">Paecilomyces lilacinus</name>
    <dbReference type="NCBI Taxonomy" id="33203"/>
    <lineage>
        <taxon>Eukaryota</taxon>
        <taxon>Fungi</taxon>
        <taxon>Dikarya</taxon>
        <taxon>Ascomycota</taxon>
        <taxon>Pezizomycotina</taxon>
        <taxon>Sordariomycetes</taxon>
        <taxon>Hypocreomycetidae</taxon>
        <taxon>Hypocreales</taxon>
        <taxon>Ophiocordycipitaceae</taxon>
        <taxon>Purpureocillium</taxon>
    </lineage>
</organism>